<name>A0A0N5CSX6_THECL</name>
<dbReference type="Proteomes" id="UP000276776">
    <property type="component" value="Unassembled WGS sequence"/>
</dbReference>
<reference evidence="1 2" key="2">
    <citation type="submission" date="2018-11" db="EMBL/GenBank/DDBJ databases">
        <authorList>
            <consortium name="Pathogen Informatics"/>
        </authorList>
    </citation>
    <scope>NUCLEOTIDE SEQUENCE [LARGE SCALE GENOMIC DNA]</scope>
</reference>
<dbReference type="OMA" id="KLNEQWK"/>
<evidence type="ECO:0000313" key="2">
    <source>
        <dbReference type="Proteomes" id="UP000276776"/>
    </source>
</evidence>
<evidence type="ECO:0000313" key="3">
    <source>
        <dbReference type="WBParaSite" id="TCLT_0000333301-mRNA-1"/>
    </source>
</evidence>
<organism evidence="3">
    <name type="scientific">Thelazia callipaeda</name>
    <name type="common">Oriental eyeworm</name>
    <name type="synonym">Parasitic nematode</name>
    <dbReference type="NCBI Taxonomy" id="103827"/>
    <lineage>
        <taxon>Eukaryota</taxon>
        <taxon>Metazoa</taxon>
        <taxon>Ecdysozoa</taxon>
        <taxon>Nematoda</taxon>
        <taxon>Chromadorea</taxon>
        <taxon>Rhabditida</taxon>
        <taxon>Spirurina</taxon>
        <taxon>Spiruromorpha</taxon>
        <taxon>Thelazioidea</taxon>
        <taxon>Thelaziidae</taxon>
        <taxon>Thelazia</taxon>
    </lineage>
</organism>
<dbReference type="EMBL" id="UYYF01001294">
    <property type="protein sequence ID" value="VDM99741.1"/>
    <property type="molecule type" value="Genomic_DNA"/>
</dbReference>
<proteinExistence type="predicted"/>
<dbReference type="AlphaFoldDB" id="A0A0N5CSX6"/>
<dbReference type="WBParaSite" id="TCLT_0000333301-mRNA-1">
    <property type="protein sequence ID" value="TCLT_0000333301-mRNA-1"/>
    <property type="gene ID" value="TCLT_0000333301"/>
</dbReference>
<protein>
    <submittedName>
        <fullName evidence="3">ENTH domain-containing protein</fullName>
    </submittedName>
</protein>
<evidence type="ECO:0000313" key="1">
    <source>
        <dbReference type="EMBL" id="VDM99741.1"/>
    </source>
</evidence>
<accession>A0A0N5CSX6</accession>
<keyword evidence="2" id="KW-1185">Reference proteome</keyword>
<dbReference type="OrthoDB" id="5784054at2759"/>
<reference evidence="3" key="1">
    <citation type="submission" date="2017-02" db="UniProtKB">
        <authorList>
            <consortium name="WormBaseParasite"/>
        </authorList>
    </citation>
    <scope>IDENTIFICATION</scope>
</reference>
<gene>
    <name evidence="1" type="ORF">TCLT_LOCUS3327</name>
</gene>
<sequence length="187" mass="21916">MDRLNREVDADPNIKSISIEHRKESVQQMIHYALKGSFSMMDAAPDVLDDFISCIRTFRPRGFWTLIHHITDGLRNKLNEQWKTLSVDEVLRYLSLSAHHRLHELCSKAIILVANVHYVQFMREYNIDSNGSKREIYNMLKDSELPFEGNAIQKIQAVYYAGKETRTMFRYSVKEEKKMRATNAAKF</sequence>